<gene>
    <name evidence="4" type="ORF">CTOB1V02_LOCUS5824</name>
</gene>
<accession>A0A7R8WAE5</accession>
<evidence type="ECO:0000256" key="2">
    <source>
        <dbReference type="ARBA" id="ARBA00022761"/>
    </source>
</evidence>
<reference evidence="4" key="1">
    <citation type="submission" date="2020-11" db="EMBL/GenBank/DDBJ databases">
        <authorList>
            <person name="Tran Van P."/>
        </authorList>
    </citation>
    <scope>NUCLEOTIDE SEQUENCE</scope>
</reference>
<comment type="caution">
    <text evidence="3">Lacks conserved residue(s) required for the propagation of feature annotation.</text>
</comment>
<dbReference type="InterPro" id="IPR015819">
    <property type="entry name" value="Lipid_transp_b-sht_shell"/>
</dbReference>
<dbReference type="GO" id="GO:0005319">
    <property type="term" value="F:lipid transporter activity"/>
    <property type="evidence" value="ECO:0007669"/>
    <property type="project" value="InterPro"/>
</dbReference>
<dbReference type="PROSITE" id="PS51211">
    <property type="entry name" value="VITELLOGENIN"/>
    <property type="match status" value="1"/>
</dbReference>
<keyword evidence="2" id="KW-0758">Storage protein</keyword>
<organism evidence="4">
    <name type="scientific">Cyprideis torosa</name>
    <dbReference type="NCBI Taxonomy" id="163714"/>
    <lineage>
        <taxon>Eukaryota</taxon>
        <taxon>Metazoa</taxon>
        <taxon>Ecdysozoa</taxon>
        <taxon>Arthropoda</taxon>
        <taxon>Crustacea</taxon>
        <taxon>Oligostraca</taxon>
        <taxon>Ostracoda</taxon>
        <taxon>Podocopa</taxon>
        <taxon>Podocopida</taxon>
        <taxon>Cytherocopina</taxon>
        <taxon>Cytheroidea</taxon>
        <taxon>Cytherideidae</taxon>
        <taxon>Cyprideis</taxon>
    </lineage>
</organism>
<keyword evidence="1" id="KW-0732">Signal</keyword>
<dbReference type="InterPro" id="IPR001747">
    <property type="entry name" value="Vitellogenin_N"/>
</dbReference>
<dbReference type="Gene3D" id="2.30.230.10">
    <property type="entry name" value="Lipovitellin, beta-sheet shell regions, chain A"/>
    <property type="match status" value="1"/>
</dbReference>
<dbReference type="Pfam" id="PF01347">
    <property type="entry name" value="Vitellogenin_N"/>
    <property type="match status" value="1"/>
</dbReference>
<dbReference type="OrthoDB" id="160294at2759"/>
<sequence>GLGLRSKVIVQVKSPNELIVKMSNIGIARVVNEVFSDSWSTWRRELPLSYTPLEGSQGLSIPFKVKLNEGQVHSIETSESEPVWCVNIKRALASQLSLNVLKISRNHAYVINNEISKEPEEFYAVEEPSVTGDCKTYYTIVPLPDFIARFEERDLSPALKNEVGDRPAFIVTKTKDFTFCKEKPAFIHSSVVDENERGSSPADSQHKRFSSRTSVARYLIRGEPMHKFVVERVWTEGEYIVRPFATNTESIFIASNQTLVLEKTEPVGSHLPEPSNMVRKSLIFELTPQFPVGGVYVPREEEYNRYSGEEYRNERSPYKMMNSPWKSRSSMYLEPISPKSRHYPKLTKAPTTVAEIGERVPVQSVIRQIEELLQKIENNLVSWEEQSKKEPQLKMVQVARALKVLRASSDKLKNFFKRSKTTLNHGKNRARRNLS</sequence>
<evidence type="ECO:0000256" key="3">
    <source>
        <dbReference type="PROSITE-ProRule" id="PRU00557"/>
    </source>
</evidence>
<proteinExistence type="predicted"/>
<dbReference type="InterPro" id="IPR050733">
    <property type="entry name" value="Vitellogenin/Apolipophorin"/>
</dbReference>
<evidence type="ECO:0000313" key="4">
    <source>
        <dbReference type="EMBL" id="CAD7227931.1"/>
    </source>
</evidence>
<name>A0A7R8WAE5_9CRUS</name>
<dbReference type="InterPro" id="IPR015816">
    <property type="entry name" value="Vitellinogen_b-sht_N"/>
</dbReference>
<dbReference type="SMART" id="SM00638">
    <property type="entry name" value="LPD_N"/>
    <property type="match status" value="1"/>
</dbReference>
<evidence type="ECO:0000256" key="1">
    <source>
        <dbReference type="ARBA" id="ARBA00022729"/>
    </source>
</evidence>
<protein>
    <submittedName>
        <fullName evidence="4">Uncharacterized protein</fullName>
    </submittedName>
</protein>
<dbReference type="SUPFAM" id="SSF56968">
    <property type="entry name" value="Lipovitellin-phosvitin complex, beta-sheet shell regions"/>
    <property type="match status" value="1"/>
</dbReference>
<dbReference type="PANTHER" id="PTHR23345">
    <property type="entry name" value="VITELLOGENIN-RELATED"/>
    <property type="match status" value="1"/>
</dbReference>
<dbReference type="PANTHER" id="PTHR23345:SF15">
    <property type="entry name" value="VITELLOGENIN 1-RELATED"/>
    <property type="match status" value="1"/>
</dbReference>
<dbReference type="AlphaFoldDB" id="A0A7R8WAE5"/>
<dbReference type="EMBL" id="OB661315">
    <property type="protein sequence ID" value="CAD7227931.1"/>
    <property type="molecule type" value="Genomic_DNA"/>
</dbReference>
<feature type="non-terminal residue" evidence="4">
    <location>
        <position position="1"/>
    </location>
</feature>